<sequence>MVFGFLKKGGGGDTVTRYADVVVVSLGKSAYYADARDELIKTVGAAIEESPTGRVVIEMSGVKQFTSGPLGALVVSARKAAEKGGRLVLAAAVSGFVGKVLSTATETSANPTYPNVRAALSALSTEAASAFDKQA</sequence>
<evidence type="ECO:0000313" key="2">
    <source>
        <dbReference type="EMBL" id="QIE55519.1"/>
    </source>
</evidence>
<reference evidence="2 3" key="1">
    <citation type="submission" date="2020-02" db="EMBL/GenBank/DDBJ databases">
        <title>complete genome sequence of Rhodobacteraceae bacterium.</title>
        <authorList>
            <person name="Park J."/>
            <person name="Kim Y.-S."/>
            <person name="Kim K.-H."/>
        </authorList>
    </citation>
    <scope>NUCLEOTIDE SEQUENCE [LARGE SCALE GENOMIC DNA]</scope>
    <source>
        <strain evidence="2 3">RR4-56</strain>
    </source>
</reference>
<dbReference type="Proteomes" id="UP000503336">
    <property type="component" value="Chromosome"/>
</dbReference>
<dbReference type="InterPro" id="IPR002645">
    <property type="entry name" value="STAS_dom"/>
</dbReference>
<dbReference type="Gene3D" id="3.30.750.24">
    <property type="entry name" value="STAS domain"/>
    <property type="match status" value="1"/>
</dbReference>
<organism evidence="2 3">
    <name type="scientific">Pikeienuella piscinae</name>
    <dbReference type="NCBI Taxonomy" id="2748098"/>
    <lineage>
        <taxon>Bacteria</taxon>
        <taxon>Pseudomonadati</taxon>
        <taxon>Pseudomonadota</taxon>
        <taxon>Alphaproteobacteria</taxon>
        <taxon>Rhodobacterales</taxon>
        <taxon>Paracoccaceae</taxon>
        <taxon>Pikeienuella</taxon>
    </lineage>
</organism>
<keyword evidence="3" id="KW-1185">Reference proteome</keyword>
<proteinExistence type="predicted"/>
<gene>
    <name evidence="2" type="ORF">G5B40_08630</name>
</gene>
<dbReference type="KEGG" id="hdh:G5B40_08630"/>
<dbReference type="InterPro" id="IPR036513">
    <property type="entry name" value="STAS_dom_sf"/>
</dbReference>
<dbReference type="EMBL" id="CP049056">
    <property type="protein sequence ID" value="QIE55519.1"/>
    <property type="molecule type" value="Genomic_DNA"/>
</dbReference>
<protein>
    <recommendedName>
        <fullName evidence="1">STAS domain-containing protein</fullName>
    </recommendedName>
</protein>
<evidence type="ECO:0000313" key="3">
    <source>
        <dbReference type="Proteomes" id="UP000503336"/>
    </source>
</evidence>
<accession>A0A7L5C0Z2</accession>
<evidence type="ECO:0000259" key="1">
    <source>
        <dbReference type="PROSITE" id="PS50801"/>
    </source>
</evidence>
<feature type="domain" description="STAS" evidence="1">
    <location>
        <begin position="36"/>
        <end position="123"/>
    </location>
</feature>
<dbReference type="PROSITE" id="PS50801">
    <property type="entry name" value="STAS"/>
    <property type="match status" value="1"/>
</dbReference>
<dbReference type="SUPFAM" id="SSF52091">
    <property type="entry name" value="SpoIIaa-like"/>
    <property type="match status" value="1"/>
</dbReference>
<dbReference type="RefSeq" id="WP_165097544.1">
    <property type="nucleotide sequence ID" value="NZ_CP049056.1"/>
</dbReference>
<dbReference type="AlphaFoldDB" id="A0A7L5C0Z2"/>
<name>A0A7L5C0Z2_9RHOB</name>